<dbReference type="Pfam" id="PF08580">
    <property type="entry name" value="KAR9"/>
    <property type="match status" value="1"/>
</dbReference>
<dbReference type="PANTHER" id="PTHR37271:SF1">
    <property type="entry name" value="KARYOGAMY PROTEIN KAR9"/>
    <property type="match status" value="1"/>
</dbReference>
<feature type="compositionally biased region" description="Low complexity" evidence="2">
    <location>
        <begin position="779"/>
        <end position="797"/>
    </location>
</feature>
<feature type="compositionally biased region" description="Basic and acidic residues" evidence="2">
    <location>
        <begin position="47"/>
        <end position="60"/>
    </location>
</feature>
<gene>
    <name evidence="3" type="ORF">LTR09_006267</name>
</gene>
<feature type="coiled-coil region" evidence="1">
    <location>
        <begin position="416"/>
        <end position="443"/>
    </location>
</feature>
<keyword evidence="4" id="KW-1185">Reference proteome</keyword>
<feature type="compositionally biased region" description="Polar residues" evidence="2">
    <location>
        <begin position="736"/>
        <end position="746"/>
    </location>
</feature>
<protein>
    <recommendedName>
        <fullName evidence="5">Karyogamy protein</fullName>
    </recommendedName>
</protein>
<feature type="compositionally biased region" description="Polar residues" evidence="2">
    <location>
        <begin position="21"/>
        <end position="31"/>
    </location>
</feature>
<dbReference type="EMBL" id="JAWDJX010000019">
    <property type="protein sequence ID" value="KAK3052784.1"/>
    <property type="molecule type" value="Genomic_DNA"/>
</dbReference>
<comment type="caution">
    <text evidence="3">The sequence shown here is derived from an EMBL/GenBank/DDBJ whole genome shotgun (WGS) entry which is preliminary data.</text>
</comment>
<evidence type="ECO:0000313" key="4">
    <source>
        <dbReference type="Proteomes" id="UP001271007"/>
    </source>
</evidence>
<dbReference type="PANTHER" id="PTHR37271">
    <property type="entry name" value="KARYOGAMY PROTEIN KAR9"/>
    <property type="match status" value="1"/>
</dbReference>
<feature type="region of interest" description="Disordered" evidence="2">
    <location>
        <begin position="18"/>
        <end position="122"/>
    </location>
</feature>
<organism evidence="3 4">
    <name type="scientific">Extremus antarcticus</name>
    <dbReference type="NCBI Taxonomy" id="702011"/>
    <lineage>
        <taxon>Eukaryota</taxon>
        <taxon>Fungi</taxon>
        <taxon>Dikarya</taxon>
        <taxon>Ascomycota</taxon>
        <taxon>Pezizomycotina</taxon>
        <taxon>Dothideomycetes</taxon>
        <taxon>Dothideomycetidae</taxon>
        <taxon>Mycosphaerellales</taxon>
        <taxon>Extremaceae</taxon>
        <taxon>Extremus</taxon>
    </lineage>
</organism>
<keyword evidence="1" id="KW-0175">Coiled coil</keyword>
<dbReference type="Proteomes" id="UP001271007">
    <property type="component" value="Unassembled WGS sequence"/>
</dbReference>
<evidence type="ECO:0008006" key="5">
    <source>
        <dbReference type="Google" id="ProtNLM"/>
    </source>
</evidence>
<feature type="compositionally biased region" description="Low complexity" evidence="2">
    <location>
        <begin position="646"/>
        <end position="668"/>
    </location>
</feature>
<sequence length="872" mass="96163">MPSGGVRLSGGPVLSDAEASFQESDVSSVITISDRLELSDTEEEDGLHDKQKYRFKDPGKTRLHLRTKEPLSPTPRPVPQSPQRTQPSTPPPSTPRTMRSNAQWHSPHRFSNGGGHSSNENLSDSGFVSSGLSRAGSIYTLGRASLQGQLSHLTSLRLPDAESLAKKISDIPASTDAAKALSDASDQIRLWIAKASDVLKSLSAEDDVEWAAAGGREGIEDVDAAITRFQRLVDVYLESIEELQTRDDISSLPSEELTETVKRMEHIVFSWQRIRETLKGVKGQVEVALEYEELWNTVLGEIGQEMDGLNRLVFEMEEKRHEGSGHLLSSRDSIDLHELETIVEERPGQGAPLNNHRLSLPPFSPSSPLPVDETREDSSLLALFARMQPLRASLDFLPMRLATFQIRGQPVFPSACQDLNDRRDHLEAKWTRLEADAESLRQELGEDRWILVFRNAGRQAVKMEESITRSFTKLKEAVDSCEQQTDAPSFTQKVENYEAKKQHYGPAVERVLSIIDRGVKDRLTVNGEILRLQSDMKERWAALQAEMQDMDAKLEDICAESRDKQLRDSVSTVMSSERSMGSSLIDTPGSSPASSVMGTSRKSSFQGSRTPTPLVNPKARKRSSSRTGPTSIPRRIPLTQSGEFTSSSYSSPLAARSTSSMSVSTNTTDLPASNRPRWHQARNVENRDYRPLSAFEPSPYAKVPVPKQSDFLRASSAQTSRPLSMYQPAGRAPGRNITTPNPTRTQPRMPATVPRVFVDTAGNRKSSLPVPVTPSSQLRSPGMRAASAMASRRTPSALRTPSSVPSARRGSLLSQPPLPINDGNEADNESPTHHKSRPSSALASGRKSSLLPMRNKPVSTVAEAQQDKPKWR</sequence>
<evidence type="ECO:0000256" key="2">
    <source>
        <dbReference type="SAM" id="MobiDB-lite"/>
    </source>
</evidence>
<reference evidence="3" key="1">
    <citation type="submission" date="2023-04" db="EMBL/GenBank/DDBJ databases">
        <title>Black Yeasts Isolated from many extreme environments.</title>
        <authorList>
            <person name="Coleine C."/>
            <person name="Stajich J.E."/>
            <person name="Selbmann L."/>
        </authorList>
    </citation>
    <scope>NUCLEOTIDE SEQUENCE</scope>
    <source>
        <strain evidence="3">CCFEE 5312</strain>
    </source>
</reference>
<feature type="compositionally biased region" description="Polar residues" evidence="2">
    <location>
        <begin position="568"/>
        <end position="613"/>
    </location>
</feature>
<feature type="region of interest" description="Disordered" evidence="2">
    <location>
        <begin position="714"/>
        <end position="872"/>
    </location>
</feature>
<dbReference type="InterPro" id="IPR013889">
    <property type="entry name" value="Karyogamy_KAR9"/>
</dbReference>
<feature type="region of interest" description="Disordered" evidence="2">
    <location>
        <begin position="563"/>
        <end position="674"/>
    </location>
</feature>
<name>A0AAJ0DEY1_9PEZI</name>
<dbReference type="GO" id="GO:0005938">
    <property type="term" value="C:cell cortex"/>
    <property type="evidence" value="ECO:0007669"/>
    <property type="project" value="TreeGrafter"/>
</dbReference>
<evidence type="ECO:0000256" key="1">
    <source>
        <dbReference type="SAM" id="Coils"/>
    </source>
</evidence>
<dbReference type="GO" id="GO:0031578">
    <property type="term" value="P:mitotic spindle orientation checkpoint signaling"/>
    <property type="evidence" value="ECO:0007669"/>
    <property type="project" value="TreeGrafter"/>
</dbReference>
<dbReference type="GO" id="GO:0051293">
    <property type="term" value="P:establishment of spindle localization"/>
    <property type="evidence" value="ECO:0007669"/>
    <property type="project" value="TreeGrafter"/>
</dbReference>
<dbReference type="GO" id="GO:0043332">
    <property type="term" value="C:mating projection tip"/>
    <property type="evidence" value="ECO:0007669"/>
    <property type="project" value="TreeGrafter"/>
</dbReference>
<dbReference type="AlphaFoldDB" id="A0AAJ0DEY1"/>
<evidence type="ECO:0000313" key="3">
    <source>
        <dbReference type="EMBL" id="KAK3052784.1"/>
    </source>
</evidence>
<accession>A0AAJ0DEY1</accession>
<dbReference type="GO" id="GO:0005816">
    <property type="term" value="C:spindle pole body"/>
    <property type="evidence" value="ECO:0007669"/>
    <property type="project" value="TreeGrafter"/>
</dbReference>
<dbReference type="GO" id="GO:0030473">
    <property type="term" value="P:nuclear migration along microtubule"/>
    <property type="evidence" value="ECO:0007669"/>
    <property type="project" value="TreeGrafter"/>
</dbReference>
<proteinExistence type="predicted"/>